<evidence type="ECO:0000313" key="2">
    <source>
        <dbReference type="EMBL" id="MDQ7918638.1"/>
    </source>
</evidence>
<dbReference type="Pfam" id="PF02230">
    <property type="entry name" value="Abhydrolase_2"/>
    <property type="match status" value="1"/>
</dbReference>
<name>A0ABU1A4K4_9FLAO</name>
<dbReference type="Proteomes" id="UP001230915">
    <property type="component" value="Unassembled WGS sequence"/>
</dbReference>
<dbReference type="Gene3D" id="3.40.50.1820">
    <property type="entry name" value="alpha/beta hydrolase"/>
    <property type="match status" value="1"/>
</dbReference>
<dbReference type="RefSeq" id="WP_308865640.1">
    <property type="nucleotide sequence ID" value="NZ_JAVHUL010000059.1"/>
</dbReference>
<sequence>MASKEKQVTYDTTNSYSTLNSLTSKTKNIWICCHGLGYLSRYFIQYFKRLDADENYIIAPQAQAKYYQSSDFKHVGASWLTKEDTALELQNVMAYLDAVFTEEVIGKDKNLILFGYSQGVSIITRWMASRQLPAKALFLHSGSIPPELEAEQFAYLAPDTPIYLLYGDEDQYITEEKLAGQKKIATKLFGNRLQFYPFKGIHEVKPQLVADIVKKEGF</sequence>
<accession>A0ABU1A4K4</accession>
<dbReference type="EMBL" id="JAVHUL010000059">
    <property type="protein sequence ID" value="MDQ7918638.1"/>
    <property type="molecule type" value="Genomic_DNA"/>
</dbReference>
<protein>
    <submittedName>
        <fullName evidence="2">Esterase</fullName>
    </submittedName>
</protein>
<keyword evidence="3" id="KW-1185">Reference proteome</keyword>
<dbReference type="SUPFAM" id="SSF53474">
    <property type="entry name" value="alpha/beta-Hydrolases"/>
    <property type="match status" value="1"/>
</dbReference>
<feature type="domain" description="Phospholipase/carboxylesterase/thioesterase" evidence="1">
    <location>
        <begin position="21"/>
        <end position="213"/>
    </location>
</feature>
<reference evidence="2 3" key="1">
    <citation type="submission" date="2023-08" db="EMBL/GenBank/DDBJ databases">
        <title>Mesonia sp. MT50, isolated from deep-sea sediment of the Mariana Trench.</title>
        <authorList>
            <person name="Fu H."/>
        </authorList>
    </citation>
    <scope>NUCLEOTIDE SEQUENCE [LARGE SCALE GENOMIC DNA]</scope>
    <source>
        <strain evidence="2 3">MT50</strain>
    </source>
</reference>
<proteinExistence type="predicted"/>
<comment type="caution">
    <text evidence="2">The sequence shown here is derived from an EMBL/GenBank/DDBJ whole genome shotgun (WGS) entry which is preliminary data.</text>
</comment>
<dbReference type="InterPro" id="IPR003140">
    <property type="entry name" value="PLipase/COase/thioEstase"/>
</dbReference>
<dbReference type="InterPro" id="IPR029058">
    <property type="entry name" value="AB_hydrolase_fold"/>
</dbReference>
<organism evidence="2 3">
    <name type="scientific">Mesonia profundi</name>
    <dbReference type="NCBI Taxonomy" id="3070998"/>
    <lineage>
        <taxon>Bacteria</taxon>
        <taxon>Pseudomonadati</taxon>
        <taxon>Bacteroidota</taxon>
        <taxon>Flavobacteriia</taxon>
        <taxon>Flavobacteriales</taxon>
        <taxon>Flavobacteriaceae</taxon>
        <taxon>Mesonia</taxon>
    </lineage>
</organism>
<evidence type="ECO:0000313" key="3">
    <source>
        <dbReference type="Proteomes" id="UP001230915"/>
    </source>
</evidence>
<evidence type="ECO:0000259" key="1">
    <source>
        <dbReference type="Pfam" id="PF02230"/>
    </source>
</evidence>
<gene>
    <name evidence="2" type="ORF">RBU60_13750</name>
</gene>